<evidence type="ECO:0000256" key="2">
    <source>
        <dbReference type="SAM" id="Phobius"/>
    </source>
</evidence>
<keyword evidence="2" id="KW-0472">Membrane</keyword>
<feature type="region of interest" description="Disordered" evidence="1">
    <location>
        <begin position="44"/>
        <end position="82"/>
    </location>
</feature>
<evidence type="ECO:0008006" key="5">
    <source>
        <dbReference type="Google" id="ProtNLM"/>
    </source>
</evidence>
<dbReference type="AlphaFoldDB" id="A0A4D6MHC4"/>
<dbReference type="PANTHER" id="PTHR36801">
    <property type="entry name" value="OS06G0150200 PROTEIN"/>
    <property type="match status" value="1"/>
</dbReference>
<evidence type="ECO:0000313" key="3">
    <source>
        <dbReference type="EMBL" id="QCD99144.1"/>
    </source>
</evidence>
<keyword evidence="2" id="KW-0812">Transmembrane</keyword>
<evidence type="ECO:0000256" key="1">
    <source>
        <dbReference type="SAM" id="MobiDB-lite"/>
    </source>
</evidence>
<dbReference type="PANTHER" id="PTHR36801:SF3">
    <property type="entry name" value="OS06G0150300 PROTEIN"/>
    <property type="match status" value="1"/>
</dbReference>
<accession>A0A4D6MHC4</accession>
<feature type="compositionally biased region" description="Basic and acidic residues" evidence="1">
    <location>
        <begin position="259"/>
        <end position="269"/>
    </location>
</feature>
<evidence type="ECO:0000313" key="4">
    <source>
        <dbReference type="Proteomes" id="UP000501690"/>
    </source>
</evidence>
<dbReference type="EMBL" id="CP039351">
    <property type="protein sequence ID" value="QCD99144.1"/>
    <property type="molecule type" value="Genomic_DNA"/>
</dbReference>
<name>A0A4D6MHC4_VIGUN</name>
<feature type="transmembrane region" description="Helical" evidence="2">
    <location>
        <begin position="17"/>
        <end position="40"/>
    </location>
</feature>
<reference evidence="3 4" key="1">
    <citation type="submission" date="2019-04" db="EMBL/GenBank/DDBJ databases">
        <title>An improved genome assembly and genetic linkage map for asparagus bean, Vigna unguiculata ssp. sesquipedialis.</title>
        <authorList>
            <person name="Xia Q."/>
            <person name="Zhang R."/>
            <person name="Dong Y."/>
        </authorList>
    </citation>
    <scope>NUCLEOTIDE SEQUENCE [LARGE SCALE GENOMIC DNA]</scope>
    <source>
        <tissue evidence="3">Leaf</tissue>
    </source>
</reference>
<gene>
    <name evidence="3" type="ORF">DEO72_LG7g425</name>
</gene>
<proteinExistence type="predicted"/>
<keyword evidence="2" id="KW-1133">Transmembrane helix</keyword>
<feature type="compositionally biased region" description="Low complexity" evidence="1">
    <location>
        <begin position="239"/>
        <end position="248"/>
    </location>
</feature>
<keyword evidence="4" id="KW-1185">Reference proteome</keyword>
<protein>
    <recommendedName>
        <fullName evidence="5">Transmembrane protein</fullName>
    </recommendedName>
</protein>
<organism evidence="3 4">
    <name type="scientific">Vigna unguiculata</name>
    <name type="common">Cowpea</name>
    <dbReference type="NCBI Taxonomy" id="3917"/>
    <lineage>
        <taxon>Eukaryota</taxon>
        <taxon>Viridiplantae</taxon>
        <taxon>Streptophyta</taxon>
        <taxon>Embryophyta</taxon>
        <taxon>Tracheophyta</taxon>
        <taxon>Spermatophyta</taxon>
        <taxon>Magnoliopsida</taxon>
        <taxon>eudicotyledons</taxon>
        <taxon>Gunneridae</taxon>
        <taxon>Pentapetalae</taxon>
        <taxon>rosids</taxon>
        <taxon>fabids</taxon>
        <taxon>Fabales</taxon>
        <taxon>Fabaceae</taxon>
        <taxon>Papilionoideae</taxon>
        <taxon>50 kb inversion clade</taxon>
        <taxon>NPAAA clade</taxon>
        <taxon>indigoferoid/millettioid clade</taxon>
        <taxon>Phaseoleae</taxon>
        <taxon>Vigna</taxon>
    </lineage>
</organism>
<sequence length="280" mass="31236">MGRIVPNENNITLIDPFLYVSFFMAGLATSITIITALCIVRKKTSPPPSISEEQNILNESTTPPTTSSEHEQPSTSDGAQPQTQNNEMMVKVLPLPPALQQHPQVNPNFVKRATSERRLSFNLSRRMMPRSFSVARNWDQEGGSKKAALKSEEGVLVKTKEKVKVDHDEVVLMNSKVETDDDDSSVCVKTTEKLKRDDSVWMKTIILGGKCVPDEEDDVVIYEEKGKKISAYHPRKPTSSSISSHSSSYVNADNPDDAFSVHKSSEERINNTCEEENIKL</sequence>
<feature type="region of interest" description="Disordered" evidence="1">
    <location>
        <begin position="231"/>
        <end position="280"/>
    </location>
</feature>
<dbReference type="Proteomes" id="UP000501690">
    <property type="component" value="Linkage Group LG7"/>
</dbReference>